<keyword evidence="6" id="KW-0564">Palmitate</keyword>
<evidence type="ECO:0000259" key="9">
    <source>
        <dbReference type="Pfam" id="PF25198"/>
    </source>
</evidence>
<dbReference type="InterPro" id="IPR057336">
    <property type="entry name" value="GerAC_N"/>
</dbReference>
<keyword evidence="4" id="KW-0732">Signal</keyword>
<dbReference type="NCBIfam" id="TIGR02887">
    <property type="entry name" value="spore_ger_x_C"/>
    <property type="match status" value="1"/>
</dbReference>
<dbReference type="InterPro" id="IPR008844">
    <property type="entry name" value="Spore_GerAC-like"/>
</dbReference>
<evidence type="ECO:0000256" key="6">
    <source>
        <dbReference type="ARBA" id="ARBA00023139"/>
    </source>
</evidence>
<evidence type="ECO:0000256" key="2">
    <source>
        <dbReference type="ARBA" id="ARBA00007886"/>
    </source>
</evidence>
<dbReference type="GO" id="GO:0009847">
    <property type="term" value="P:spore germination"/>
    <property type="evidence" value="ECO:0007669"/>
    <property type="project" value="InterPro"/>
</dbReference>
<evidence type="ECO:0000313" key="10">
    <source>
        <dbReference type="EMBL" id="RED61637.1"/>
    </source>
</evidence>
<feature type="domain" description="Spore germination protein N-terminal" evidence="9">
    <location>
        <begin position="23"/>
        <end position="198"/>
    </location>
</feature>
<sequence length="388" mass="42900">MKNLLLLLVVVSACFGLTGCWNKVELTDWGFVQAASLDQESNGSIRLTAHIYKPGRPSASGENTSSGKSFIDIGANGPSLLGSSSLIASELGRRLQWSHIRVLLISEELAKSRNIAELLEFFMRNPQTRSNINVMVTQGSAMDYLKIKPFIENTMGQQLLEIGRVSSSYSGRAVVTTLKNVLITSMEEVSTLSFPYLRLRPKPNPSVIMNGLAVMGAPSGRVFAIIPRANTPTVLMLKNQFNRGTLTIPCKGSAENKKASKDSFEITRLRTHITPVITRNDELSLRIGIQIEGTITELVCNDVSTATEVNEYLKRIRDTVSNDVSDTLRLLQKEQADIIGVGNSICRMHNRTWKRWGPDWPRRFAETTFSVDVKVVLLNTGTITGKKT</sequence>
<feature type="domain" description="Spore germination GerAC-like C-terminal" evidence="8">
    <location>
        <begin position="211"/>
        <end position="381"/>
    </location>
</feature>
<gene>
    <name evidence="10" type="ORF">DFP95_10565</name>
</gene>
<organism evidence="10 11">
    <name type="scientific">Cohnella lupini</name>
    <dbReference type="NCBI Taxonomy" id="1294267"/>
    <lineage>
        <taxon>Bacteria</taxon>
        <taxon>Bacillati</taxon>
        <taxon>Bacillota</taxon>
        <taxon>Bacilli</taxon>
        <taxon>Bacillales</taxon>
        <taxon>Paenibacillaceae</taxon>
        <taxon>Cohnella</taxon>
    </lineage>
</organism>
<dbReference type="EMBL" id="QRDY01000005">
    <property type="protein sequence ID" value="RED61637.1"/>
    <property type="molecule type" value="Genomic_DNA"/>
</dbReference>
<accession>A0A3D9IJ02</accession>
<dbReference type="PROSITE" id="PS51257">
    <property type="entry name" value="PROKAR_LIPOPROTEIN"/>
    <property type="match status" value="1"/>
</dbReference>
<dbReference type="PANTHER" id="PTHR35789">
    <property type="entry name" value="SPORE GERMINATION PROTEIN B3"/>
    <property type="match status" value="1"/>
</dbReference>
<protein>
    <submittedName>
        <fullName evidence="10">Spore germination protein KC</fullName>
    </submittedName>
</protein>
<comment type="subcellular location">
    <subcellularLocation>
        <location evidence="1">Membrane</location>
        <topology evidence="1">Lipid-anchor</topology>
    </subcellularLocation>
</comment>
<comment type="similarity">
    <text evidence="2">Belongs to the GerABKC lipoprotein family.</text>
</comment>
<dbReference type="Proteomes" id="UP000256869">
    <property type="component" value="Unassembled WGS sequence"/>
</dbReference>
<proteinExistence type="inferred from homology"/>
<keyword evidence="5" id="KW-0472">Membrane</keyword>
<dbReference type="PANTHER" id="PTHR35789:SF1">
    <property type="entry name" value="SPORE GERMINATION PROTEIN B3"/>
    <property type="match status" value="1"/>
</dbReference>
<dbReference type="InterPro" id="IPR038501">
    <property type="entry name" value="Spore_GerAC_C_sf"/>
</dbReference>
<name>A0A3D9IJ02_9BACL</name>
<dbReference type="GO" id="GO:0016020">
    <property type="term" value="C:membrane"/>
    <property type="evidence" value="ECO:0007669"/>
    <property type="project" value="UniProtKB-SubCell"/>
</dbReference>
<keyword evidence="11" id="KW-1185">Reference proteome</keyword>
<evidence type="ECO:0000313" key="11">
    <source>
        <dbReference type="Proteomes" id="UP000256869"/>
    </source>
</evidence>
<keyword evidence="3" id="KW-0309">Germination</keyword>
<evidence type="ECO:0000256" key="7">
    <source>
        <dbReference type="ARBA" id="ARBA00023288"/>
    </source>
</evidence>
<dbReference type="RefSeq" id="WP_115992677.1">
    <property type="nucleotide sequence ID" value="NZ_QRDY01000005.1"/>
</dbReference>
<dbReference type="AlphaFoldDB" id="A0A3D9IJ02"/>
<dbReference type="Gene3D" id="3.30.300.210">
    <property type="entry name" value="Nutrient germinant receptor protein C, domain 3"/>
    <property type="match status" value="1"/>
</dbReference>
<comment type="caution">
    <text evidence="10">The sequence shown here is derived from an EMBL/GenBank/DDBJ whole genome shotgun (WGS) entry which is preliminary data.</text>
</comment>
<keyword evidence="7" id="KW-0449">Lipoprotein</keyword>
<evidence type="ECO:0000259" key="8">
    <source>
        <dbReference type="Pfam" id="PF05504"/>
    </source>
</evidence>
<reference evidence="10 11" key="1">
    <citation type="submission" date="2018-07" db="EMBL/GenBank/DDBJ databases">
        <title>Genomic Encyclopedia of Type Strains, Phase III (KMG-III): the genomes of soil and plant-associated and newly described type strains.</title>
        <authorList>
            <person name="Whitman W."/>
        </authorList>
    </citation>
    <scope>NUCLEOTIDE SEQUENCE [LARGE SCALE GENOMIC DNA]</scope>
    <source>
        <strain evidence="10 11">CECT 8236</strain>
    </source>
</reference>
<dbReference type="Pfam" id="PF05504">
    <property type="entry name" value="Spore_GerAC"/>
    <property type="match status" value="1"/>
</dbReference>
<evidence type="ECO:0000256" key="3">
    <source>
        <dbReference type="ARBA" id="ARBA00022544"/>
    </source>
</evidence>
<dbReference type="InterPro" id="IPR046953">
    <property type="entry name" value="Spore_GerAC-like_C"/>
</dbReference>
<dbReference type="OrthoDB" id="9816067at2"/>
<evidence type="ECO:0000256" key="5">
    <source>
        <dbReference type="ARBA" id="ARBA00023136"/>
    </source>
</evidence>
<evidence type="ECO:0000256" key="1">
    <source>
        <dbReference type="ARBA" id="ARBA00004635"/>
    </source>
</evidence>
<dbReference type="Pfam" id="PF25198">
    <property type="entry name" value="Spore_GerAC_N"/>
    <property type="match status" value="1"/>
</dbReference>
<evidence type="ECO:0000256" key="4">
    <source>
        <dbReference type="ARBA" id="ARBA00022729"/>
    </source>
</evidence>